<keyword evidence="2" id="KW-1133">Transmembrane helix</keyword>
<dbReference type="AlphaFoldDB" id="A0A8S2EYW8"/>
<name>A0A8S2EYW8_9BILA</name>
<accession>A0A8S2EYW8</accession>
<evidence type="ECO:0000256" key="2">
    <source>
        <dbReference type="SAM" id="Phobius"/>
    </source>
</evidence>
<reference evidence="3" key="1">
    <citation type="submission" date="2021-02" db="EMBL/GenBank/DDBJ databases">
        <authorList>
            <person name="Nowell W R."/>
        </authorList>
    </citation>
    <scope>NUCLEOTIDE SEQUENCE</scope>
</reference>
<evidence type="ECO:0000256" key="1">
    <source>
        <dbReference type="SAM" id="MobiDB-lite"/>
    </source>
</evidence>
<organism evidence="3 5">
    <name type="scientific">Didymodactylos carnosus</name>
    <dbReference type="NCBI Taxonomy" id="1234261"/>
    <lineage>
        <taxon>Eukaryota</taxon>
        <taxon>Metazoa</taxon>
        <taxon>Spiralia</taxon>
        <taxon>Gnathifera</taxon>
        <taxon>Rotifera</taxon>
        <taxon>Eurotatoria</taxon>
        <taxon>Bdelloidea</taxon>
        <taxon>Philodinida</taxon>
        <taxon>Philodinidae</taxon>
        <taxon>Didymodactylos</taxon>
    </lineage>
</organism>
<keyword evidence="2" id="KW-0472">Membrane</keyword>
<dbReference type="Proteomes" id="UP000682733">
    <property type="component" value="Unassembled WGS sequence"/>
</dbReference>
<sequence length="587" mass="67688">MDCTCYDYSELRCVTSKSLLHGLSLVKNLTKQNFRTLDFKFDSIKFDLQADYFSSLTNIIDNSGNSYISITFRYHNFELFHSHTAAFRSLFDNVKRQNRSRTRLTIELQPVKPKSIIFDSNSFENLHLDELSIYADSISSPFESVFNQTHIIHLNIEGAIVQHDPELVKTFTGKIKAFKITRMIDTMNSDEFPPFPVESYIIEAHKLRKLEAATFENYTQLNGINIIQPDVSITPQLLMGLEKIIKLNSMSFDAERIADGALKYVKQIQTVAFGPYLKMIDIDSLQSLKLLRQLDVRYVQFPTLQGNSSCLLTDFINKRRMDDLTVYLPQENPDCDCSLIFLNNIIDDGSQLKQCLETTNDRCLFSSCPFIADYFQRQQQEQQQEQQRLQQEQQRLQQEQQRLQQEQQRAQNELTSTKPDTKRINVPYGEELDEEHSVPPNVVNTFDTLVPVLVDFEASPPLNDFKEQVITTTTEPIATTTTTEILDVDPDNVNDNDQSKEITTNTYAKVTTTDSDFLQFFTASIERRLESKQQDQDKPLFIIISWIPFAIIALCLFLSLAFAMIGYVIYYKRRTASFKLVPTSSII</sequence>
<keyword evidence="2" id="KW-0812">Transmembrane</keyword>
<evidence type="ECO:0000313" key="4">
    <source>
        <dbReference type="EMBL" id="CAF4085733.1"/>
    </source>
</evidence>
<evidence type="ECO:0000313" key="5">
    <source>
        <dbReference type="Proteomes" id="UP000677228"/>
    </source>
</evidence>
<feature type="region of interest" description="Disordered" evidence="1">
    <location>
        <begin position="400"/>
        <end position="424"/>
    </location>
</feature>
<dbReference type="EMBL" id="CAJOBA010039930">
    <property type="protein sequence ID" value="CAF4085733.1"/>
    <property type="molecule type" value="Genomic_DNA"/>
</dbReference>
<proteinExistence type="predicted"/>
<feature type="transmembrane region" description="Helical" evidence="2">
    <location>
        <begin position="540"/>
        <end position="570"/>
    </location>
</feature>
<gene>
    <name evidence="3" type="ORF">OVA965_LOCUS27637</name>
    <name evidence="4" type="ORF">TMI583_LOCUS28380</name>
</gene>
<feature type="compositionally biased region" description="Low complexity" evidence="1">
    <location>
        <begin position="400"/>
        <end position="409"/>
    </location>
</feature>
<evidence type="ECO:0000313" key="3">
    <source>
        <dbReference type="EMBL" id="CAF1281008.1"/>
    </source>
</evidence>
<protein>
    <submittedName>
        <fullName evidence="3">Uncharacterized protein</fullName>
    </submittedName>
</protein>
<dbReference type="EMBL" id="CAJNOK010018373">
    <property type="protein sequence ID" value="CAF1281008.1"/>
    <property type="molecule type" value="Genomic_DNA"/>
</dbReference>
<dbReference type="Proteomes" id="UP000677228">
    <property type="component" value="Unassembled WGS sequence"/>
</dbReference>
<comment type="caution">
    <text evidence="3">The sequence shown here is derived from an EMBL/GenBank/DDBJ whole genome shotgun (WGS) entry which is preliminary data.</text>
</comment>